<name>A0A199UBS8_MANES</name>
<sequence length="47" mass="5340">MIKVGGLMIKMTLAAMLVTFFVWFSRLEILSPLYGITGKFLLSLKFL</sequence>
<gene>
    <name evidence="2" type="ORF">MANES_S030500</name>
</gene>
<keyword evidence="1" id="KW-0472">Membrane</keyword>
<feature type="transmembrane region" description="Helical" evidence="1">
    <location>
        <begin position="7"/>
        <end position="24"/>
    </location>
</feature>
<proteinExistence type="predicted"/>
<dbReference type="EMBL" id="KV450517">
    <property type="protein sequence ID" value="OAY22092.1"/>
    <property type="molecule type" value="Genomic_DNA"/>
</dbReference>
<dbReference type="AlphaFoldDB" id="A0A199UBS8"/>
<reference evidence="2" key="1">
    <citation type="submission" date="2016-02" db="EMBL/GenBank/DDBJ databases">
        <title>WGS assembly of Manihot esculenta.</title>
        <authorList>
            <person name="Bredeson J.V."/>
            <person name="Prochnik S.E."/>
            <person name="Lyons J.B."/>
            <person name="Schmutz J."/>
            <person name="Grimwood J."/>
            <person name="Vrebalov J."/>
            <person name="Bart R.S."/>
            <person name="Amuge T."/>
            <person name="Ferguson M.E."/>
            <person name="Green R."/>
            <person name="Putnam N."/>
            <person name="Stites J."/>
            <person name="Rounsley S."/>
            <person name="Rokhsar D.S."/>
        </authorList>
    </citation>
    <scope>NUCLEOTIDE SEQUENCE [LARGE SCALE GENOMIC DNA]</scope>
    <source>
        <tissue evidence="2">Leaf</tissue>
    </source>
</reference>
<evidence type="ECO:0000313" key="2">
    <source>
        <dbReference type="EMBL" id="OAY22092.1"/>
    </source>
</evidence>
<organism evidence="2">
    <name type="scientific">Manihot esculenta</name>
    <name type="common">Cassava</name>
    <name type="synonym">Jatropha manihot</name>
    <dbReference type="NCBI Taxonomy" id="3983"/>
    <lineage>
        <taxon>Eukaryota</taxon>
        <taxon>Viridiplantae</taxon>
        <taxon>Streptophyta</taxon>
        <taxon>Embryophyta</taxon>
        <taxon>Tracheophyta</taxon>
        <taxon>Spermatophyta</taxon>
        <taxon>Magnoliopsida</taxon>
        <taxon>eudicotyledons</taxon>
        <taxon>Gunneridae</taxon>
        <taxon>Pentapetalae</taxon>
        <taxon>rosids</taxon>
        <taxon>fabids</taxon>
        <taxon>Malpighiales</taxon>
        <taxon>Euphorbiaceae</taxon>
        <taxon>Crotonoideae</taxon>
        <taxon>Manihoteae</taxon>
        <taxon>Manihot</taxon>
    </lineage>
</organism>
<evidence type="ECO:0000256" key="1">
    <source>
        <dbReference type="SAM" id="Phobius"/>
    </source>
</evidence>
<accession>A0A199UBS8</accession>
<keyword evidence="1" id="KW-1133">Transmembrane helix</keyword>
<keyword evidence="1" id="KW-0812">Transmembrane</keyword>
<protein>
    <submittedName>
        <fullName evidence="2">Uncharacterized protein</fullName>
    </submittedName>
</protein>